<evidence type="ECO:0000256" key="7">
    <source>
        <dbReference type="ARBA" id="ARBA00014401"/>
    </source>
</evidence>
<dbReference type="InterPro" id="IPR036979">
    <property type="entry name" value="CM_dom_sf"/>
</dbReference>
<evidence type="ECO:0000256" key="15">
    <source>
        <dbReference type="ARBA" id="ARBA00023268"/>
    </source>
</evidence>
<dbReference type="PIRSF" id="PIRSF001500">
    <property type="entry name" value="Chor_mut_pdt_Ppr"/>
    <property type="match status" value="1"/>
</dbReference>
<evidence type="ECO:0000256" key="19">
    <source>
        <dbReference type="PIRSR" id="PIRSR001500-2"/>
    </source>
</evidence>
<comment type="function">
    <text evidence="2">Catalyzes the Claisen rearrangement of chorismate to prephenate and the decarboxylation/dehydration of prephenate to phenylpyruvate.</text>
</comment>
<dbReference type="AlphaFoldDB" id="A0A9D1I3E2"/>
<evidence type="ECO:0000259" key="22">
    <source>
        <dbReference type="PROSITE" id="PS51171"/>
    </source>
</evidence>
<dbReference type="Proteomes" id="UP000824091">
    <property type="component" value="Unassembled WGS sequence"/>
</dbReference>
<dbReference type="PROSITE" id="PS51168">
    <property type="entry name" value="CHORISMATE_MUT_2"/>
    <property type="match status" value="1"/>
</dbReference>
<dbReference type="CDD" id="cd04905">
    <property type="entry name" value="ACT_CM-PDT"/>
    <property type="match status" value="1"/>
</dbReference>
<evidence type="ECO:0000256" key="5">
    <source>
        <dbReference type="ARBA" id="ARBA00004817"/>
    </source>
</evidence>
<dbReference type="SUPFAM" id="SSF55021">
    <property type="entry name" value="ACT-like"/>
    <property type="match status" value="1"/>
</dbReference>
<evidence type="ECO:0000256" key="4">
    <source>
        <dbReference type="ARBA" id="ARBA00004741"/>
    </source>
</evidence>
<dbReference type="GO" id="GO:0005737">
    <property type="term" value="C:cytoplasm"/>
    <property type="evidence" value="ECO:0007669"/>
    <property type="project" value="UniProtKB-SubCell"/>
</dbReference>
<dbReference type="InterPro" id="IPR036263">
    <property type="entry name" value="Chorismate_II_sf"/>
</dbReference>
<evidence type="ECO:0000313" key="24">
    <source>
        <dbReference type="EMBL" id="HIU27269.1"/>
    </source>
</evidence>
<dbReference type="InterPro" id="IPR045865">
    <property type="entry name" value="ACT-like_dom_sf"/>
</dbReference>
<comment type="catalytic activity">
    <reaction evidence="18">
        <text>prephenate + H(+) = 3-phenylpyruvate + CO2 + H2O</text>
        <dbReference type="Rhea" id="RHEA:21648"/>
        <dbReference type="ChEBI" id="CHEBI:15377"/>
        <dbReference type="ChEBI" id="CHEBI:15378"/>
        <dbReference type="ChEBI" id="CHEBI:16526"/>
        <dbReference type="ChEBI" id="CHEBI:18005"/>
        <dbReference type="ChEBI" id="CHEBI:29934"/>
        <dbReference type="EC" id="4.2.1.51"/>
    </reaction>
</comment>
<dbReference type="PANTHER" id="PTHR21022">
    <property type="entry name" value="PREPHENATE DEHYDRATASE P PROTEIN"/>
    <property type="match status" value="1"/>
</dbReference>
<keyword evidence="10" id="KW-0028">Amino-acid biosynthesis</keyword>
<accession>A0A9D1I3E2</accession>
<dbReference type="Gene3D" id="3.40.190.10">
    <property type="entry name" value="Periplasmic binding protein-like II"/>
    <property type="match status" value="2"/>
</dbReference>
<dbReference type="PANTHER" id="PTHR21022:SF19">
    <property type="entry name" value="PREPHENATE DEHYDRATASE-RELATED"/>
    <property type="match status" value="1"/>
</dbReference>
<dbReference type="InterPro" id="IPR001086">
    <property type="entry name" value="Preph_deHydtase"/>
</dbReference>
<evidence type="ECO:0000256" key="9">
    <source>
        <dbReference type="ARBA" id="ARBA00022490"/>
    </source>
</evidence>
<evidence type="ECO:0000256" key="16">
    <source>
        <dbReference type="ARBA" id="ARBA00031175"/>
    </source>
</evidence>
<keyword evidence="14" id="KW-0456">Lyase</keyword>
<evidence type="ECO:0000256" key="13">
    <source>
        <dbReference type="ARBA" id="ARBA00023235"/>
    </source>
</evidence>
<evidence type="ECO:0000259" key="23">
    <source>
        <dbReference type="PROSITE" id="PS51671"/>
    </source>
</evidence>
<evidence type="ECO:0000256" key="11">
    <source>
        <dbReference type="ARBA" id="ARBA00023141"/>
    </source>
</evidence>
<evidence type="ECO:0000256" key="3">
    <source>
        <dbReference type="ARBA" id="ARBA00004496"/>
    </source>
</evidence>
<comment type="pathway">
    <text evidence="5">Metabolic intermediate biosynthesis; prephenate biosynthesis; prephenate from chorismate: step 1/1.</text>
</comment>
<sequence>MTDNKSDQLKKIRNKITETDDKMAELFRQRMELVRQVGEYKKENALPVYDPERERQVLMMGADRIEDPNIRAHYMNFLESVMAIARRYQGTILEGLKVAYSGTEGAFAHIAACRIFPTARKIAYNGFKKAYEAVESGECDCAVLPVENSFAGDVDQVNDLMFSGTLFINGMYDLAVTHDLLGLEGATIKDIRTVVSHPQALSQCAAFIEDHGLKQADYSNTALAAEHVKEQNDKSIAAIGSAESAKLFGLDVIARSINDDRTNTTRFAVFSRADTRDANHGGKPYFSLLFTVRDEAGSLAQALNIIGSHGFNMRTLRSRPMKELLWHYYFYVEAGGDIYGQEGQECFKELQSCCDKIKIVGSYTNLHDQETER</sequence>
<evidence type="ECO:0000256" key="6">
    <source>
        <dbReference type="ARBA" id="ARBA00013147"/>
    </source>
</evidence>
<dbReference type="GO" id="GO:0046417">
    <property type="term" value="P:chorismate metabolic process"/>
    <property type="evidence" value="ECO:0007669"/>
    <property type="project" value="InterPro"/>
</dbReference>
<evidence type="ECO:0000256" key="20">
    <source>
        <dbReference type="SAM" id="Coils"/>
    </source>
</evidence>
<evidence type="ECO:0000256" key="8">
    <source>
        <dbReference type="ARBA" id="ARBA00021872"/>
    </source>
</evidence>
<dbReference type="SUPFAM" id="SSF53850">
    <property type="entry name" value="Periplasmic binding protein-like II"/>
    <property type="match status" value="1"/>
</dbReference>
<dbReference type="CDD" id="cd13631">
    <property type="entry name" value="PBP2_Ct-PDT_like"/>
    <property type="match status" value="1"/>
</dbReference>
<dbReference type="EC" id="4.2.1.51" evidence="6"/>
<keyword evidence="11" id="KW-0057">Aromatic amino acid biosynthesis</keyword>
<proteinExistence type="predicted"/>
<evidence type="ECO:0000259" key="21">
    <source>
        <dbReference type="PROSITE" id="PS51168"/>
    </source>
</evidence>
<feature type="domain" description="ACT" evidence="23">
    <location>
        <begin position="287"/>
        <end position="364"/>
    </location>
</feature>
<evidence type="ECO:0000256" key="10">
    <source>
        <dbReference type="ARBA" id="ARBA00022605"/>
    </source>
</evidence>
<protein>
    <recommendedName>
        <fullName evidence="7">Bifunctional chorismate mutase/prephenate dehydratase</fullName>
        <ecNumber evidence="6">4.2.1.51</ecNumber>
    </recommendedName>
    <alternativeName>
        <fullName evidence="17">Chorismate mutase-prephenate dehydratase</fullName>
    </alternativeName>
    <alternativeName>
        <fullName evidence="8">Prephenate dehydratase</fullName>
    </alternativeName>
    <alternativeName>
        <fullName evidence="16">p-protein</fullName>
    </alternativeName>
</protein>
<dbReference type="EMBL" id="DVMO01000041">
    <property type="protein sequence ID" value="HIU27269.1"/>
    <property type="molecule type" value="Genomic_DNA"/>
</dbReference>
<comment type="subcellular location">
    <subcellularLocation>
        <location evidence="3">Cytoplasm</location>
    </subcellularLocation>
</comment>
<organism evidence="24 25">
    <name type="scientific">Candidatus Fimisoma avicola</name>
    <dbReference type="NCBI Taxonomy" id="2840826"/>
    <lineage>
        <taxon>Bacteria</taxon>
        <taxon>Bacillati</taxon>
        <taxon>Bacillota</taxon>
        <taxon>Clostridia</taxon>
        <taxon>Eubacteriales</taxon>
        <taxon>Candidatus Fimisoma</taxon>
    </lineage>
</organism>
<evidence type="ECO:0000256" key="1">
    <source>
        <dbReference type="ARBA" id="ARBA00000824"/>
    </source>
</evidence>
<dbReference type="Pfam" id="PF00800">
    <property type="entry name" value="PDT"/>
    <property type="match status" value="1"/>
</dbReference>
<dbReference type="GO" id="GO:0004106">
    <property type="term" value="F:chorismate mutase activity"/>
    <property type="evidence" value="ECO:0007669"/>
    <property type="project" value="UniProtKB-EC"/>
</dbReference>
<dbReference type="Pfam" id="PF01817">
    <property type="entry name" value="CM_2"/>
    <property type="match status" value="1"/>
</dbReference>
<feature type="coiled-coil region" evidence="20">
    <location>
        <begin position="9"/>
        <end position="43"/>
    </location>
</feature>
<keyword evidence="9" id="KW-0963">Cytoplasm</keyword>
<dbReference type="Gene3D" id="3.30.70.260">
    <property type="match status" value="1"/>
</dbReference>
<name>A0A9D1I3E2_9FIRM</name>
<feature type="domain" description="Chorismate mutase" evidence="21">
    <location>
        <begin position="3"/>
        <end position="89"/>
    </location>
</feature>
<evidence type="ECO:0000256" key="18">
    <source>
        <dbReference type="ARBA" id="ARBA00047848"/>
    </source>
</evidence>
<reference evidence="24" key="1">
    <citation type="submission" date="2020-10" db="EMBL/GenBank/DDBJ databases">
        <authorList>
            <person name="Gilroy R."/>
        </authorList>
    </citation>
    <scope>NUCLEOTIDE SEQUENCE</scope>
    <source>
        <strain evidence="24">11300</strain>
    </source>
</reference>
<dbReference type="PROSITE" id="PS51671">
    <property type="entry name" value="ACT"/>
    <property type="match status" value="1"/>
</dbReference>
<gene>
    <name evidence="24" type="ORF">IAD16_02660</name>
</gene>
<dbReference type="InterPro" id="IPR008242">
    <property type="entry name" value="Chor_mutase/pphenate_deHydtase"/>
</dbReference>
<dbReference type="SMART" id="SM00830">
    <property type="entry name" value="CM_2"/>
    <property type="match status" value="1"/>
</dbReference>
<dbReference type="Gene3D" id="1.20.59.10">
    <property type="entry name" value="Chorismate mutase"/>
    <property type="match status" value="1"/>
</dbReference>
<dbReference type="GO" id="GO:0004664">
    <property type="term" value="F:prephenate dehydratase activity"/>
    <property type="evidence" value="ECO:0007669"/>
    <property type="project" value="UniProtKB-EC"/>
</dbReference>
<reference evidence="24" key="2">
    <citation type="journal article" date="2021" name="PeerJ">
        <title>Extensive microbial diversity within the chicken gut microbiome revealed by metagenomics and culture.</title>
        <authorList>
            <person name="Gilroy R."/>
            <person name="Ravi A."/>
            <person name="Getino M."/>
            <person name="Pursley I."/>
            <person name="Horton D.L."/>
            <person name="Alikhan N.F."/>
            <person name="Baker D."/>
            <person name="Gharbi K."/>
            <person name="Hall N."/>
            <person name="Watson M."/>
            <person name="Adriaenssens E.M."/>
            <person name="Foster-Nyarko E."/>
            <person name="Jarju S."/>
            <person name="Secka A."/>
            <person name="Antonio M."/>
            <person name="Oren A."/>
            <person name="Chaudhuri R.R."/>
            <person name="La Ragione R."/>
            <person name="Hildebrand F."/>
            <person name="Pallen M.J."/>
        </authorList>
    </citation>
    <scope>NUCLEOTIDE SEQUENCE</scope>
    <source>
        <strain evidence="24">11300</strain>
    </source>
</reference>
<keyword evidence="20" id="KW-0175">Coiled coil</keyword>
<dbReference type="PROSITE" id="PS51171">
    <property type="entry name" value="PREPHENATE_DEHYDR_3"/>
    <property type="match status" value="1"/>
</dbReference>
<evidence type="ECO:0000256" key="17">
    <source>
        <dbReference type="ARBA" id="ARBA00031520"/>
    </source>
</evidence>
<evidence type="ECO:0000313" key="25">
    <source>
        <dbReference type="Proteomes" id="UP000824091"/>
    </source>
</evidence>
<comment type="caution">
    <text evidence="24">The sequence shown here is derived from an EMBL/GenBank/DDBJ whole genome shotgun (WGS) entry which is preliminary data.</text>
</comment>
<evidence type="ECO:0000256" key="14">
    <source>
        <dbReference type="ARBA" id="ARBA00023239"/>
    </source>
</evidence>
<dbReference type="GO" id="GO:0009094">
    <property type="term" value="P:L-phenylalanine biosynthetic process"/>
    <property type="evidence" value="ECO:0007669"/>
    <property type="project" value="UniProtKB-KW"/>
</dbReference>
<keyword evidence="12" id="KW-0584">Phenylalanine biosynthesis</keyword>
<dbReference type="InterPro" id="IPR002701">
    <property type="entry name" value="CM_II_prokaryot"/>
</dbReference>
<keyword evidence="13" id="KW-0413">Isomerase</keyword>
<evidence type="ECO:0000256" key="2">
    <source>
        <dbReference type="ARBA" id="ARBA00002364"/>
    </source>
</evidence>
<dbReference type="InterPro" id="IPR002912">
    <property type="entry name" value="ACT_dom"/>
</dbReference>
<comment type="pathway">
    <text evidence="4">Amino-acid biosynthesis; L-phenylalanine biosynthesis; phenylpyruvate from prephenate: step 1/1.</text>
</comment>
<feature type="domain" description="Prephenate dehydratase" evidence="22">
    <location>
        <begin position="97"/>
        <end position="272"/>
    </location>
</feature>
<comment type="catalytic activity">
    <reaction evidence="1">
        <text>chorismate = prephenate</text>
        <dbReference type="Rhea" id="RHEA:13897"/>
        <dbReference type="ChEBI" id="CHEBI:29748"/>
        <dbReference type="ChEBI" id="CHEBI:29934"/>
        <dbReference type="EC" id="5.4.99.5"/>
    </reaction>
</comment>
<feature type="site" description="Essential for prephenate dehydratase activity" evidence="19">
    <location>
        <position position="265"/>
    </location>
</feature>
<dbReference type="SUPFAM" id="SSF48600">
    <property type="entry name" value="Chorismate mutase II"/>
    <property type="match status" value="1"/>
</dbReference>
<evidence type="ECO:0000256" key="12">
    <source>
        <dbReference type="ARBA" id="ARBA00023222"/>
    </source>
</evidence>
<keyword evidence="15" id="KW-0511">Multifunctional enzyme</keyword>